<organism evidence="2 3">
    <name type="scientific">Cylindrospermum stagnale PCC 7417</name>
    <dbReference type="NCBI Taxonomy" id="56107"/>
    <lineage>
        <taxon>Bacteria</taxon>
        <taxon>Bacillati</taxon>
        <taxon>Cyanobacteriota</taxon>
        <taxon>Cyanophyceae</taxon>
        <taxon>Nostocales</taxon>
        <taxon>Nostocaceae</taxon>
        <taxon>Cylindrospermum</taxon>
    </lineage>
</organism>
<feature type="transmembrane region" description="Helical" evidence="1">
    <location>
        <begin position="58"/>
        <end position="81"/>
    </location>
</feature>
<keyword evidence="3" id="KW-1185">Reference proteome</keyword>
<dbReference type="eggNOG" id="ENOG5032H5C">
    <property type="taxonomic scope" value="Bacteria"/>
</dbReference>
<dbReference type="AlphaFoldDB" id="K9WTV7"/>
<feature type="transmembrane region" description="Helical" evidence="1">
    <location>
        <begin position="18"/>
        <end position="38"/>
    </location>
</feature>
<keyword evidence="1" id="KW-0472">Membrane</keyword>
<dbReference type="PATRIC" id="fig|56107.3.peg.720"/>
<dbReference type="STRING" id="56107.Cylst_0646"/>
<dbReference type="KEGG" id="csg:Cylst_0646"/>
<gene>
    <name evidence="2" type="ORF">Cylst_0646</name>
</gene>
<dbReference type="EMBL" id="CP003642">
    <property type="protein sequence ID" value="AFZ22977.1"/>
    <property type="molecule type" value="Genomic_DNA"/>
</dbReference>
<accession>K9WTV7</accession>
<dbReference type="HOGENOM" id="CLU_1515475_0_0_3"/>
<feature type="transmembrane region" description="Helical" evidence="1">
    <location>
        <begin position="93"/>
        <end position="111"/>
    </location>
</feature>
<proteinExistence type="predicted"/>
<name>K9WTV7_9NOST</name>
<evidence type="ECO:0008006" key="4">
    <source>
        <dbReference type="Google" id="ProtNLM"/>
    </source>
</evidence>
<keyword evidence="1" id="KW-0812">Transmembrane</keyword>
<evidence type="ECO:0000313" key="2">
    <source>
        <dbReference type="EMBL" id="AFZ22977.1"/>
    </source>
</evidence>
<evidence type="ECO:0000313" key="3">
    <source>
        <dbReference type="Proteomes" id="UP000010475"/>
    </source>
</evidence>
<feature type="transmembrane region" description="Helical" evidence="1">
    <location>
        <begin position="141"/>
        <end position="160"/>
    </location>
</feature>
<protein>
    <recommendedName>
        <fullName evidence="4">DUF4149 domain-containing protein</fullName>
    </recommendedName>
</protein>
<keyword evidence="1" id="KW-1133">Transmembrane helix</keyword>
<dbReference type="Proteomes" id="UP000010475">
    <property type="component" value="Chromosome"/>
</dbReference>
<reference evidence="2 3" key="1">
    <citation type="submission" date="2012-06" db="EMBL/GenBank/DDBJ databases">
        <title>Finished chromosome of genome of Cylindrospermum stagnale PCC 7417.</title>
        <authorList>
            <consortium name="US DOE Joint Genome Institute"/>
            <person name="Gugger M."/>
            <person name="Coursin T."/>
            <person name="Rippka R."/>
            <person name="Tandeau De Marsac N."/>
            <person name="Huntemann M."/>
            <person name="Wei C.-L."/>
            <person name="Han J."/>
            <person name="Detter J.C."/>
            <person name="Han C."/>
            <person name="Tapia R."/>
            <person name="Chen A."/>
            <person name="Kyrpides N."/>
            <person name="Mavromatis K."/>
            <person name="Markowitz V."/>
            <person name="Szeto E."/>
            <person name="Ivanova N."/>
            <person name="Pagani I."/>
            <person name="Pati A."/>
            <person name="Goodwin L."/>
            <person name="Nordberg H.P."/>
            <person name="Cantor M.N."/>
            <person name="Hua S.X."/>
            <person name="Woyke T."/>
            <person name="Kerfeld C.A."/>
        </authorList>
    </citation>
    <scope>NUCLEOTIDE SEQUENCE [LARGE SCALE GENOMIC DNA]</scope>
    <source>
        <strain evidence="2 3">PCC 7417</strain>
    </source>
</reference>
<evidence type="ECO:0000256" key="1">
    <source>
        <dbReference type="SAM" id="Phobius"/>
    </source>
</evidence>
<dbReference type="RefSeq" id="WP_015206234.1">
    <property type="nucleotide sequence ID" value="NC_019757.1"/>
</dbReference>
<sequence length="163" mass="18149">MNAISSNIEFKRPTWQTAIMLTLGFWLSASLVLDWVIMPSLYLSGMMNQAGFSTAGYVIFWNFNRMELLSAAVVLTSVLALSKTQSQWRQRGIVLSVLLLAVSLLDTYFFTPQMCAVGIQLNLFEAAAAIPATMNLLHGGYWLLEAVKLVAGGMLFSWCWRQA</sequence>
<dbReference type="OrthoDB" id="463671at2"/>